<evidence type="ECO:0000259" key="2">
    <source>
        <dbReference type="PROSITE" id="PS50802"/>
    </source>
</evidence>
<feature type="compositionally biased region" description="Basic and acidic residues" evidence="1">
    <location>
        <begin position="1"/>
        <end position="11"/>
    </location>
</feature>
<evidence type="ECO:0000313" key="4">
    <source>
        <dbReference type="Proteomes" id="UP000289152"/>
    </source>
</evidence>
<feature type="region of interest" description="Disordered" evidence="1">
    <location>
        <begin position="170"/>
        <end position="210"/>
    </location>
</feature>
<reference evidence="3 4" key="1">
    <citation type="submission" date="2016-06" db="EMBL/GenBank/DDBJ databases">
        <title>Evolution of pathogenesis and genome organization in the Tremellales.</title>
        <authorList>
            <person name="Cuomo C."/>
            <person name="Litvintseva A."/>
            <person name="Heitman J."/>
            <person name="Chen Y."/>
            <person name="Sun S."/>
            <person name="Springer D."/>
            <person name="Dromer F."/>
            <person name="Young S."/>
            <person name="Zeng Q."/>
            <person name="Chapman S."/>
            <person name="Gujja S."/>
            <person name="Saif S."/>
            <person name="Birren B."/>
        </authorList>
    </citation>
    <scope>NUCLEOTIDE SEQUENCE [LARGE SCALE GENOMIC DNA]</scope>
    <source>
        <strain evidence="3 4">ATCC 28783</strain>
    </source>
</reference>
<feature type="region of interest" description="Disordered" evidence="1">
    <location>
        <begin position="372"/>
        <end position="394"/>
    </location>
</feature>
<dbReference type="InParanoid" id="A0A4Q1BN21"/>
<dbReference type="STRING" id="5217.A0A4Q1BN21"/>
<feature type="domain" description="OTU" evidence="2">
    <location>
        <begin position="72"/>
        <end position="250"/>
    </location>
</feature>
<feature type="compositionally biased region" description="Acidic residues" evidence="1">
    <location>
        <begin position="176"/>
        <end position="185"/>
    </location>
</feature>
<dbReference type="CDD" id="cd22771">
    <property type="entry name" value="OTU_plant_OTU7-like"/>
    <property type="match status" value="1"/>
</dbReference>
<comment type="caution">
    <text evidence="3">The sequence shown here is derived from an EMBL/GenBank/DDBJ whole genome shotgun (WGS) entry which is preliminary data.</text>
</comment>
<organism evidence="3 4">
    <name type="scientific">Tremella mesenterica</name>
    <name type="common">Jelly fungus</name>
    <dbReference type="NCBI Taxonomy" id="5217"/>
    <lineage>
        <taxon>Eukaryota</taxon>
        <taxon>Fungi</taxon>
        <taxon>Dikarya</taxon>
        <taxon>Basidiomycota</taxon>
        <taxon>Agaricomycotina</taxon>
        <taxon>Tremellomycetes</taxon>
        <taxon>Tremellales</taxon>
        <taxon>Tremellaceae</taxon>
        <taxon>Tremella</taxon>
    </lineage>
</organism>
<evidence type="ECO:0000313" key="3">
    <source>
        <dbReference type="EMBL" id="RXK39248.1"/>
    </source>
</evidence>
<dbReference type="GO" id="GO:0004843">
    <property type="term" value="F:cysteine-type deubiquitinase activity"/>
    <property type="evidence" value="ECO:0007669"/>
    <property type="project" value="TreeGrafter"/>
</dbReference>
<accession>A0A4Q1BN21</accession>
<dbReference type="InterPro" id="IPR003323">
    <property type="entry name" value="OTU_dom"/>
</dbReference>
<dbReference type="InterPro" id="IPR038765">
    <property type="entry name" value="Papain-like_cys_pep_sf"/>
</dbReference>
<dbReference type="GO" id="GO:0016579">
    <property type="term" value="P:protein deubiquitination"/>
    <property type="evidence" value="ECO:0007669"/>
    <property type="project" value="TreeGrafter"/>
</dbReference>
<dbReference type="Proteomes" id="UP000289152">
    <property type="component" value="Unassembled WGS sequence"/>
</dbReference>
<dbReference type="PROSITE" id="PS50802">
    <property type="entry name" value="OTU"/>
    <property type="match status" value="1"/>
</dbReference>
<feature type="compositionally biased region" description="Low complexity" evidence="1">
    <location>
        <begin position="201"/>
        <end position="210"/>
    </location>
</feature>
<name>A0A4Q1BN21_TREME</name>
<dbReference type="PANTHER" id="PTHR12419">
    <property type="entry name" value="OTU DOMAIN CONTAINING PROTEIN"/>
    <property type="match status" value="1"/>
</dbReference>
<dbReference type="Pfam" id="PF02338">
    <property type="entry name" value="OTU"/>
    <property type="match status" value="1"/>
</dbReference>
<dbReference type="VEuPathDB" id="FungiDB:TREMEDRAFT_58724"/>
<dbReference type="InterPro" id="IPR050704">
    <property type="entry name" value="Peptidase_C85-like"/>
</dbReference>
<sequence length="443" mass="49960">MLPLKSSDDNQPKPVSMRGGKTKRRSTLRAEPPVTRRTTRSRSDEDDSITISLDDVATEKKDVKDEITRLSLSLREIQGDGNCLFRALADQLWGDQRRHPEVRKLVCDYLQVHEDDMSPFVVLPGGTSKIVTYQDYVKNMRTSRTYGSQPEIVAATRVFRRSVRVILSNSSMTMPYEEEEDDTPEEGTNPRRRTRSGTTHLLSNPPALPLSSPSYASALTQYIPTVRPGRTMLWLALFSKGEHYQSIRRKGDSERGPSEIEDRLAVPHAKDESEAARRERAELIKTGRITLDGNVLERKVEKGVEGNMGEICRVDRSQDMNIVDDSTDGNMVDDPSQIAESQAIRNIQTASQAFNDAMEQSHPTVELGPKITLNIKPRTPPIPPDSLNRRRARPEEYTEEDIVVKRRRVIIPTHLDPPISPRSRVSHPISVVRPLEASLVSMI</sequence>
<dbReference type="AlphaFoldDB" id="A0A4Q1BN21"/>
<dbReference type="OrthoDB" id="415023at2759"/>
<keyword evidence="4" id="KW-1185">Reference proteome</keyword>
<feature type="region of interest" description="Disordered" evidence="1">
    <location>
        <begin position="1"/>
        <end position="46"/>
    </location>
</feature>
<dbReference type="PANTHER" id="PTHR12419:SF7">
    <property type="entry name" value="OTU DOMAIN-CONTAINING PROTEIN 3"/>
    <property type="match status" value="1"/>
</dbReference>
<dbReference type="Gene3D" id="3.90.70.80">
    <property type="match status" value="1"/>
</dbReference>
<protein>
    <recommendedName>
        <fullName evidence="2">OTU domain-containing protein</fullName>
    </recommendedName>
</protein>
<proteinExistence type="predicted"/>
<dbReference type="SUPFAM" id="SSF54001">
    <property type="entry name" value="Cysteine proteinases"/>
    <property type="match status" value="1"/>
</dbReference>
<dbReference type="EMBL" id="SDIL01000034">
    <property type="protein sequence ID" value="RXK39248.1"/>
    <property type="molecule type" value="Genomic_DNA"/>
</dbReference>
<evidence type="ECO:0000256" key="1">
    <source>
        <dbReference type="SAM" id="MobiDB-lite"/>
    </source>
</evidence>
<gene>
    <name evidence="3" type="ORF">M231_03468</name>
</gene>